<dbReference type="Proteomes" id="UP000807825">
    <property type="component" value="Unassembled WGS sequence"/>
</dbReference>
<dbReference type="Gene3D" id="3.40.50.2000">
    <property type="entry name" value="Glycogen Phosphorylase B"/>
    <property type="match status" value="2"/>
</dbReference>
<name>A0A9D6V2F1_9BACT</name>
<dbReference type="SUPFAM" id="SSF53756">
    <property type="entry name" value="UDP-Glycosyltransferase/glycogen phosphorylase"/>
    <property type="match status" value="1"/>
</dbReference>
<feature type="domain" description="Glycosyltransferase subfamily 4-like N-terminal" evidence="1">
    <location>
        <begin position="13"/>
        <end position="163"/>
    </location>
</feature>
<dbReference type="Pfam" id="PF13579">
    <property type="entry name" value="Glyco_trans_4_4"/>
    <property type="match status" value="1"/>
</dbReference>
<evidence type="ECO:0000313" key="3">
    <source>
        <dbReference type="Proteomes" id="UP000807825"/>
    </source>
</evidence>
<accession>A0A9D6V2F1</accession>
<protein>
    <submittedName>
        <fullName evidence="2">Glycosyltransferase</fullName>
    </submittedName>
</protein>
<dbReference type="EMBL" id="JACRDE010000218">
    <property type="protein sequence ID" value="MBI5249430.1"/>
    <property type="molecule type" value="Genomic_DNA"/>
</dbReference>
<dbReference type="InterPro" id="IPR028098">
    <property type="entry name" value="Glyco_trans_4-like_N"/>
</dbReference>
<dbReference type="PANTHER" id="PTHR45947:SF3">
    <property type="entry name" value="SULFOQUINOVOSYL TRANSFERASE SQD2"/>
    <property type="match status" value="1"/>
</dbReference>
<sequence>MRVLHLVYALYRGGLESWLLRMLREIPRDVAAMDVCCMGVDTGPWAEQASDLGARVLHCPLRPDHIGFYLGLRRILNRYNYDLIHNHLGVYSGFPVWIAKRERVPVITTFHNTDFSMASLRWLRLPLISDLRRLYARLSIDYAARNTNILSGVSKGVLNDIIAGRNGLQVKSRVLYLGVPLPEIPTQDEKAVFRKSLGFEALSPLIIHVGRFIEQKNHYGVIEIFKRVLRVCPDARLLLIGEGPLRSRVEDAVERDNLSEYIMFLGFRDDASTLIAKCDLFLLPSLHEGLPVVALEAQAAAVPLVGSMIPGLTEAVEQGRTAVLHPVEDLQGMADSALKILTDCEFATQLGTAGRGRIQKAFSVKAAAGRLLEIYEELINRSERTTA</sequence>
<comment type="caution">
    <text evidence="2">The sequence shown here is derived from an EMBL/GenBank/DDBJ whole genome shotgun (WGS) entry which is preliminary data.</text>
</comment>
<dbReference type="AlphaFoldDB" id="A0A9D6V2F1"/>
<reference evidence="2" key="1">
    <citation type="submission" date="2020-07" db="EMBL/GenBank/DDBJ databases">
        <title>Huge and variable diversity of episymbiotic CPR bacteria and DPANN archaea in groundwater ecosystems.</title>
        <authorList>
            <person name="He C.Y."/>
            <person name="Keren R."/>
            <person name="Whittaker M."/>
            <person name="Farag I.F."/>
            <person name="Doudna J."/>
            <person name="Cate J.H.D."/>
            <person name="Banfield J.F."/>
        </authorList>
    </citation>
    <scope>NUCLEOTIDE SEQUENCE</scope>
    <source>
        <strain evidence="2">NC_groundwater_1664_Pr3_B-0.1um_52_9</strain>
    </source>
</reference>
<evidence type="ECO:0000259" key="1">
    <source>
        <dbReference type="Pfam" id="PF13579"/>
    </source>
</evidence>
<evidence type="ECO:0000313" key="2">
    <source>
        <dbReference type="EMBL" id="MBI5249430.1"/>
    </source>
</evidence>
<dbReference type="PANTHER" id="PTHR45947">
    <property type="entry name" value="SULFOQUINOVOSYL TRANSFERASE SQD2"/>
    <property type="match status" value="1"/>
</dbReference>
<gene>
    <name evidence="2" type="ORF">HY912_08040</name>
</gene>
<dbReference type="Pfam" id="PF13692">
    <property type="entry name" value="Glyco_trans_1_4"/>
    <property type="match status" value="1"/>
</dbReference>
<dbReference type="InterPro" id="IPR050194">
    <property type="entry name" value="Glycosyltransferase_grp1"/>
</dbReference>
<proteinExistence type="predicted"/>
<dbReference type="GO" id="GO:0016757">
    <property type="term" value="F:glycosyltransferase activity"/>
    <property type="evidence" value="ECO:0007669"/>
    <property type="project" value="UniProtKB-ARBA"/>
</dbReference>
<organism evidence="2 3">
    <name type="scientific">Desulfomonile tiedjei</name>
    <dbReference type="NCBI Taxonomy" id="2358"/>
    <lineage>
        <taxon>Bacteria</taxon>
        <taxon>Pseudomonadati</taxon>
        <taxon>Thermodesulfobacteriota</taxon>
        <taxon>Desulfomonilia</taxon>
        <taxon>Desulfomonilales</taxon>
        <taxon>Desulfomonilaceae</taxon>
        <taxon>Desulfomonile</taxon>
    </lineage>
</organism>